<evidence type="ECO:0000313" key="1">
    <source>
        <dbReference type="EMBL" id="TSC92454.1"/>
    </source>
</evidence>
<comment type="caution">
    <text evidence="1">The sequence shown here is derived from an EMBL/GenBank/DDBJ whole genome shotgun (WGS) entry which is preliminary data.</text>
</comment>
<sequence length="131" mass="14725">MIRMAHDTENVVPLQAGMRIFFSIEGNSIHIQIWSEPYDHASLYFHGTSHPEDKFVIFNALNDYTNAPSLCVSIAELIASINGLFIIIPEGKFEPNCLCFQFADTEYLLKKKEKEEHPSIPQTQTGSAPAP</sequence>
<dbReference type="AlphaFoldDB" id="A0A554LHW5"/>
<organism evidence="1 2">
    <name type="scientific">Candidatus Berkelbacteria bacterium Licking1014_7</name>
    <dbReference type="NCBI Taxonomy" id="2017147"/>
    <lineage>
        <taxon>Bacteria</taxon>
        <taxon>Candidatus Berkelbacteria</taxon>
    </lineage>
</organism>
<name>A0A554LHW5_9BACT</name>
<reference evidence="1 2" key="1">
    <citation type="submission" date="2017-07" db="EMBL/GenBank/DDBJ databases">
        <title>Mechanisms for carbon and nitrogen cycling indicate functional differentiation within the Candidate Phyla Radiation.</title>
        <authorList>
            <person name="Danczak R.E."/>
            <person name="Johnston M.D."/>
            <person name="Kenah C."/>
            <person name="Slattery M."/>
            <person name="Wrighton K.C."/>
            <person name="Wilkins M.J."/>
        </authorList>
    </citation>
    <scope>NUCLEOTIDE SEQUENCE [LARGE SCALE GENOMIC DNA]</scope>
    <source>
        <strain evidence="1">Licking1014_7</strain>
    </source>
</reference>
<evidence type="ECO:0000313" key="2">
    <source>
        <dbReference type="Proteomes" id="UP000315689"/>
    </source>
</evidence>
<dbReference type="EMBL" id="VMGK01000026">
    <property type="protein sequence ID" value="TSC92454.1"/>
    <property type="molecule type" value="Genomic_DNA"/>
</dbReference>
<protein>
    <submittedName>
        <fullName evidence="1">Uncharacterized protein</fullName>
    </submittedName>
</protein>
<gene>
    <name evidence="1" type="ORF">CEN89_690</name>
</gene>
<proteinExistence type="predicted"/>
<dbReference type="Proteomes" id="UP000315689">
    <property type="component" value="Unassembled WGS sequence"/>
</dbReference>
<accession>A0A554LHW5</accession>